<name>A0A7W7WDT3_9ACTN</name>
<reference evidence="1 2" key="1">
    <citation type="submission" date="2020-08" db="EMBL/GenBank/DDBJ databases">
        <title>Sequencing the genomes of 1000 actinobacteria strains.</title>
        <authorList>
            <person name="Klenk H.-P."/>
        </authorList>
    </citation>
    <scope>NUCLEOTIDE SEQUENCE [LARGE SCALE GENOMIC DNA]</scope>
    <source>
        <strain evidence="1 2">DSM 43023</strain>
    </source>
</reference>
<dbReference type="AlphaFoldDB" id="A0A7W7WDT3"/>
<accession>A0A7W7WDT3</accession>
<sequence>MSALLGAARASRTTVVLVTHDNRVAAYADREIALHDGAVLAGINQ</sequence>
<protein>
    <submittedName>
        <fullName evidence="1">ABC-type lipoprotein export system ATPase subunit</fullName>
    </submittedName>
</protein>
<evidence type="ECO:0000313" key="1">
    <source>
        <dbReference type="EMBL" id="MBB4943471.1"/>
    </source>
</evidence>
<dbReference type="Gene3D" id="3.40.50.300">
    <property type="entry name" value="P-loop containing nucleotide triphosphate hydrolases"/>
    <property type="match status" value="1"/>
</dbReference>
<evidence type="ECO:0000313" key="2">
    <source>
        <dbReference type="Proteomes" id="UP000534286"/>
    </source>
</evidence>
<proteinExistence type="predicted"/>
<dbReference type="InterPro" id="IPR027417">
    <property type="entry name" value="P-loop_NTPase"/>
</dbReference>
<keyword evidence="1" id="KW-0449">Lipoprotein</keyword>
<gene>
    <name evidence="1" type="ORF">FHR32_007871</name>
</gene>
<dbReference type="SUPFAM" id="SSF52540">
    <property type="entry name" value="P-loop containing nucleoside triphosphate hydrolases"/>
    <property type="match status" value="1"/>
</dbReference>
<organism evidence="1 2">
    <name type="scientific">Streptosporangium album</name>
    <dbReference type="NCBI Taxonomy" id="47479"/>
    <lineage>
        <taxon>Bacteria</taxon>
        <taxon>Bacillati</taxon>
        <taxon>Actinomycetota</taxon>
        <taxon>Actinomycetes</taxon>
        <taxon>Streptosporangiales</taxon>
        <taxon>Streptosporangiaceae</taxon>
        <taxon>Streptosporangium</taxon>
    </lineage>
</organism>
<dbReference type="EMBL" id="JACHJU010000005">
    <property type="protein sequence ID" value="MBB4943471.1"/>
    <property type="molecule type" value="Genomic_DNA"/>
</dbReference>
<dbReference type="Proteomes" id="UP000534286">
    <property type="component" value="Unassembled WGS sequence"/>
</dbReference>
<keyword evidence="2" id="KW-1185">Reference proteome</keyword>
<comment type="caution">
    <text evidence="1">The sequence shown here is derived from an EMBL/GenBank/DDBJ whole genome shotgun (WGS) entry which is preliminary data.</text>
</comment>